<evidence type="ECO:0000313" key="1">
    <source>
        <dbReference type="EMBL" id="KAJ7658117.1"/>
    </source>
</evidence>
<dbReference type="Proteomes" id="UP001221757">
    <property type="component" value="Unassembled WGS sequence"/>
</dbReference>
<dbReference type="AlphaFoldDB" id="A0AAD7CSV2"/>
<proteinExistence type="predicted"/>
<name>A0AAD7CSV2_MYCRO</name>
<protein>
    <submittedName>
        <fullName evidence="1">Uncharacterized protein</fullName>
    </submittedName>
</protein>
<gene>
    <name evidence="1" type="ORF">B0H17DRAFT_1097198</name>
</gene>
<accession>A0AAD7CSV2</accession>
<dbReference type="EMBL" id="JARKIE010000282">
    <property type="protein sequence ID" value="KAJ7658117.1"/>
    <property type="molecule type" value="Genomic_DNA"/>
</dbReference>
<comment type="caution">
    <text evidence="1">The sequence shown here is derived from an EMBL/GenBank/DDBJ whole genome shotgun (WGS) entry which is preliminary data.</text>
</comment>
<evidence type="ECO:0000313" key="2">
    <source>
        <dbReference type="Proteomes" id="UP001221757"/>
    </source>
</evidence>
<reference evidence="1" key="1">
    <citation type="submission" date="2023-03" db="EMBL/GenBank/DDBJ databases">
        <title>Massive genome expansion in bonnet fungi (Mycena s.s.) driven by repeated elements and novel gene families across ecological guilds.</title>
        <authorList>
            <consortium name="Lawrence Berkeley National Laboratory"/>
            <person name="Harder C.B."/>
            <person name="Miyauchi S."/>
            <person name="Viragh M."/>
            <person name="Kuo A."/>
            <person name="Thoen E."/>
            <person name="Andreopoulos B."/>
            <person name="Lu D."/>
            <person name="Skrede I."/>
            <person name="Drula E."/>
            <person name="Henrissat B."/>
            <person name="Morin E."/>
            <person name="Kohler A."/>
            <person name="Barry K."/>
            <person name="LaButti K."/>
            <person name="Morin E."/>
            <person name="Salamov A."/>
            <person name="Lipzen A."/>
            <person name="Mereny Z."/>
            <person name="Hegedus B."/>
            <person name="Baldrian P."/>
            <person name="Stursova M."/>
            <person name="Weitz H."/>
            <person name="Taylor A."/>
            <person name="Grigoriev I.V."/>
            <person name="Nagy L.G."/>
            <person name="Martin F."/>
            <person name="Kauserud H."/>
        </authorList>
    </citation>
    <scope>NUCLEOTIDE SEQUENCE</scope>
    <source>
        <strain evidence="1">CBHHK067</strain>
    </source>
</reference>
<keyword evidence="2" id="KW-1185">Reference proteome</keyword>
<sequence length="171" mass="19193">MFLDAGYNPPLAWFRSRMWRFCVGEASHTQKCHSPSLTSECQPHGPPFRSLPPTTTFLEFPCPFSMPSPISRYVPLPPIKILDVTHQASPAPCGGHWSRRFAISSTYNVYNSNYLALHPQERPSPFIIGFDYSTDLSTAHQLAHPILFGVSTAQKLQASGQPLMQFSREDL</sequence>
<organism evidence="1 2">
    <name type="scientific">Mycena rosella</name>
    <name type="common">Pink bonnet</name>
    <name type="synonym">Agaricus rosellus</name>
    <dbReference type="NCBI Taxonomy" id="1033263"/>
    <lineage>
        <taxon>Eukaryota</taxon>
        <taxon>Fungi</taxon>
        <taxon>Dikarya</taxon>
        <taxon>Basidiomycota</taxon>
        <taxon>Agaricomycotina</taxon>
        <taxon>Agaricomycetes</taxon>
        <taxon>Agaricomycetidae</taxon>
        <taxon>Agaricales</taxon>
        <taxon>Marasmiineae</taxon>
        <taxon>Mycenaceae</taxon>
        <taxon>Mycena</taxon>
    </lineage>
</organism>